<name>X1ML74_9ZZZZ</name>
<protein>
    <submittedName>
        <fullName evidence="1">Uncharacterized protein</fullName>
    </submittedName>
</protein>
<accession>X1ML74</accession>
<reference evidence="1" key="1">
    <citation type="journal article" date="2014" name="Front. Microbiol.">
        <title>High frequency of phylogenetically diverse reductive dehalogenase-homologous genes in deep subseafloor sedimentary metagenomes.</title>
        <authorList>
            <person name="Kawai M."/>
            <person name="Futagami T."/>
            <person name="Toyoda A."/>
            <person name="Takaki Y."/>
            <person name="Nishi S."/>
            <person name="Hori S."/>
            <person name="Arai W."/>
            <person name="Tsubouchi T."/>
            <person name="Morono Y."/>
            <person name="Uchiyama I."/>
            <person name="Ito T."/>
            <person name="Fujiyama A."/>
            <person name="Inagaki F."/>
            <person name="Takami H."/>
        </authorList>
    </citation>
    <scope>NUCLEOTIDE SEQUENCE</scope>
    <source>
        <strain evidence="1">Expedition CK06-06</strain>
    </source>
</reference>
<proteinExistence type="predicted"/>
<dbReference type="AlphaFoldDB" id="X1ML74"/>
<dbReference type="EMBL" id="BARV01011370">
    <property type="protein sequence ID" value="GAI07114.1"/>
    <property type="molecule type" value="Genomic_DNA"/>
</dbReference>
<gene>
    <name evidence="1" type="ORF">S06H3_21597</name>
</gene>
<sequence>DNSVFDYRSIKRQIGYLVKAGYKPKDIAVFMLYNYDIPYQDMLRKVNYCGKLGVQVSDCRYRPLDSVGDNYNPQKFKSGQTKVDYHIHMKSGWTDQKIRDFRRRIREHNIWIRYAKDKGLPYDKRMEKWSSIHNTFKFFHMGRPPQLEIIEKSPTWSLRLKMMNRVKNYYRKHNLNSLDFSNFTKKRIDEELKKILDKIDLPLFNTNYSPHEANL</sequence>
<organism evidence="1">
    <name type="scientific">marine sediment metagenome</name>
    <dbReference type="NCBI Taxonomy" id="412755"/>
    <lineage>
        <taxon>unclassified sequences</taxon>
        <taxon>metagenomes</taxon>
        <taxon>ecological metagenomes</taxon>
    </lineage>
</organism>
<evidence type="ECO:0000313" key="1">
    <source>
        <dbReference type="EMBL" id="GAI07114.1"/>
    </source>
</evidence>
<feature type="non-terminal residue" evidence="1">
    <location>
        <position position="1"/>
    </location>
</feature>
<comment type="caution">
    <text evidence="1">The sequence shown here is derived from an EMBL/GenBank/DDBJ whole genome shotgun (WGS) entry which is preliminary data.</text>
</comment>